<evidence type="ECO:0000313" key="11">
    <source>
        <dbReference type="EMBL" id="KAK8753843.1"/>
    </source>
</evidence>
<keyword evidence="6" id="KW-1133">Transmembrane helix</keyword>
<feature type="domain" description="Ig-like" evidence="10">
    <location>
        <begin position="106"/>
        <end position="199"/>
    </location>
</feature>
<accession>A0AAW0YPV4</accession>
<name>A0AAW0YPV4_CHEQU</name>
<protein>
    <recommendedName>
        <fullName evidence="10">Ig-like domain-containing protein</fullName>
    </recommendedName>
</protein>
<dbReference type="Gene3D" id="2.60.40.10">
    <property type="entry name" value="Immunoglobulins"/>
    <property type="match status" value="3"/>
</dbReference>
<reference evidence="11 12" key="1">
    <citation type="journal article" date="2024" name="BMC Genomics">
        <title>Genome assembly of redclaw crayfish (Cherax quadricarinatus) provides insights into its immune adaptation and hypoxia tolerance.</title>
        <authorList>
            <person name="Liu Z."/>
            <person name="Zheng J."/>
            <person name="Li H."/>
            <person name="Fang K."/>
            <person name="Wang S."/>
            <person name="He J."/>
            <person name="Zhou D."/>
            <person name="Weng S."/>
            <person name="Chi M."/>
            <person name="Gu Z."/>
            <person name="He J."/>
            <person name="Li F."/>
            <person name="Wang M."/>
        </authorList>
    </citation>
    <scope>NUCLEOTIDE SEQUENCE [LARGE SCALE GENOMIC DNA]</scope>
    <source>
        <strain evidence="11">ZL_2023a</strain>
    </source>
</reference>
<dbReference type="SUPFAM" id="SSF48726">
    <property type="entry name" value="Immunoglobulin"/>
    <property type="match status" value="3"/>
</dbReference>
<sequence>FTFRENSAAGIRVSVSCSLEQGDLPVTIRWLKDGEVLTADPQGAVSPHWPGLQARLDVDVRFLDAYSSLLVIPKLNAAHAGNYTCQATNAARTVSYTAPLTVSVPPRWVSEPEDQSVTRDGDALIKCQTEGFPPPKIIWRKAHGAAPGTYRDLMGKSGMQQLSNGSLLLTQVTKEAEGRYLCEATNGIGAGLSKVVQVTVNAPPRFNLRGTNVSVGTGGHAVLRCPVTGDQPMKVSWHKDGRVITPSESYR</sequence>
<dbReference type="Proteomes" id="UP001445076">
    <property type="component" value="Unassembled WGS sequence"/>
</dbReference>
<dbReference type="GO" id="GO:0007411">
    <property type="term" value="P:axon guidance"/>
    <property type="evidence" value="ECO:0007669"/>
    <property type="project" value="TreeGrafter"/>
</dbReference>
<dbReference type="PANTHER" id="PTHR10075">
    <property type="entry name" value="BASIGIN RELATED"/>
    <property type="match status" value="1"/>
</dbReference>
<dbReference type="PROSITE" id="PS50835">
    <property type="entry name" value="IG_LIKE"/>
    <property type="match status" value="3"/>
</dbReference>
<dbReference type="EMBL" id="JARKIK010000002">
    <property type="protein sequence ID" value="KAK8753843.1"/>
    <property type="molecule type" value="Genomic_DNA"/>
</dbReference>
<dbReference type="GO" id="GO:0098632">
    <property type="term" value="F:cell-cell adhesion mediator activity"/>
    <property type="evidence" value="ECO:0007669"/>
    <property type="project" value="TreeGrafter"/>
</dbReference>
<evidence type="ECO:0000256" key="8">
    <source>
        <dbReference type="ARBA" id="ARBA00023157"/>
    </source>
</evidence>
<dbReference type="InterPro" id="IPR003599">
    <property type="entry name" value="Ig_sub"/>
</dbReference>
<dbReference type="InterPro" id="IPR003598">
    <property type="entry name" value="Ig_sub2"/>
</dbReference>
<dbReference type="Pfam" id="PF07679">
    <property type="entry name" value="I-set"/>
    <property type="match status" value="1"/>
</dbReference>
<feature type="domain" description="Ig-like" evidence="10">
    <location>
        <begin position="1"/>
        <end position="101"/>
    </location>
</feature>
<keyword evidence="3" id="KW-0732">Signal</keyword>
<dbReference type="InterPro" id="IPR013098">
    <property type="entry name" value="Ig_I-set"/>
</dbReference>
<dbReference type="FunFam" id="2.60.40.10:FF:000017">
    <property type="entry name" value="Down syndrome cell adhesion molecule b"/>
    <property type="match status" value="1"/>
</dbReference>
<keyword evidence="7" id="KW-0472">Membrane</keyword>
<dbReference type="GO" id="GO:0007156">
    <property type="term" value="P:homophilic cell adhesion via plasma membrane adhesion molecules"/>
    <property type="evidence" value="ECO:0007669"/>
    <property type="project" value="TreeGrafter"/>
</dbReference>
<evidence type="ECO:0000256" key="1">
    <source>
        <dbReference type="ARBA" id="ARBA00004167"/>
    </source>
</evidence>
<dbReference type="SMART" id="SM00408">
    <property type="entry name" value="IGc2"/>
    <property type="match status" value="2"/>
</dbReference>
<proteinExistence type="predicted"/>
<comment type="subcellular location">
    <subcellularLocation>
        <location evidence="1">Membrane</location>
        <topology evidence="1">Single-pass membrane protein</topology>
    </subcellularLocation>
</comment>
<evidence type="ECO:0000256" key="2">
    <source>
        <dbReference type="ARBA" id="ARBA00022692"/>
    </source>
</evidence>
<evidence type="ECO:0000256" key="4">
    <source>
        <dbReference type="ARBA" id="ARBA00022737"/>
    </source>
</evidence>
<keyword evidence="4" id="KW-0677">Repeat</keyword>
<dbReference type="AlphaFoldDB" id="A0AAW0YPV4"/>
<evidence type="ECO:0000256" key="5">
    <source>
        <dbReference type="ARBA" id="ARBA00022889"/>
    </source>
</evidence>
<comment type="caution">
    <text evidence="11">The sequence shown here is derived from an EMBL/GenBank/DDBJ whole genome shotgun (WGS) entry which is preliminary data.</text>
</comment>
<evidence type="ECO:0000256" key="7">
    <source>
        <dbReference type="ARBA" id="ARBA00023136"/>
    </source>
</evidence>
<evidence type="ECO:0000313" key="12">
    <source>
        <dbReference type="Proteomes" id="UP001445076"/>
    </source>
</evidence>
<keyword evidence="8" id="KW-1015">Disulfide bond</keyword>
<evidence type="ECO:0000256" key="3">
    <source>
        <dbReference type="ARBA" id="ARBA00022729"/>
    </source>
</evidence>
<dbReference type="InterPro" id="IPR007110">
    <property type="entry name" value="Ig-like_dom"/>
</dbReference>
<feature type="domain" description="Ig-like" evidence="10">
    <location>
        <begin position="204"/>
        <end position="251"/>
    </location>
</feature>
<keyword evidence="12" id="KW-1185">Reference proteome</keyword>
<organism evidence="11 12">
    <name type="scientific">Cherax quadricarinatus</name>
    <name type="common">Australian red claw crayfish</name>
    <dbReference type="NCBI Taxonomy" id="27406"/>
    <lineage>
        <taxon>Eukaryota</taxon>
        <taxon>Metazoa</taxon>
        <taxon>Ecdysozoa</taxon>
        <taxon>Arthropoda</taxon>
        <taxon>Crustacea</taxon>
        <taxon>Multicrustacea</taxon>
        <taxon>Malacostraca</taxon>
        <taxon>Eumalacostraca</taxon>
        <taxon>Eucarida</taxon>
        <taxon>Decapoda</taxon>
        <taxon>Pleocyemata</taxon>
        <taxon>Astacidea</taxon>
        <taxon>Parastacoidea</taxon>
        <taxon>Parastacidae</taxon>
        <taxon>Cherax</taxon>
    </lineage>
</organism>
<gene>
    <name evidence="11" type="ORF">OTU49_017168</name>
</gene>
<dbReference type="PANTHER" id="PTHR10075:SF14">
    <property type="entry name" value="CELL ADHESION MOLECULE DSCAM2-RELATED"/>
    <property type="match status" value="1"/>
</dbReference>
<dbReference type="InterPro" id="IPR036179">
    <property type="entry name" value="Ig-like_dom_sf"/>
</dbReference>
<dbReference type="GO" id="GO:0005886">
    <property type="term" value="C:plasma membrane"/>
    <property type="evidence" value="ECO:0007669"/>
    <property type="project" value="TreeGrafter"/>
</dbReference>
<dbReference type="SMART" id="SM00409">
    <property type="entry name" value="IG"/>
    <property type="match status" value="2"/>
</dbReference>
<keyword evidence="9" id="KW-0393">Immunoglobulin domain</keyword>
<evidence type="ECO:0000256" key="9">
    <source>
        <dbReference type="ARBA" id="ARBA00023319"/>
    </source>
</evidence>
<dbReference type="GO" id="GO:0070593">
    <property type="term" value="P:dendrite self-avoidance"/>
    <property type="evidence" value="ECO:0007669"/>
    <property type="project" value="TreeGrafter"/>
</dbReference>
<evidence type="ECO:0000256" key="6">
    <source>
        <dbReference type="ARBA" id="ARBA00022989"/>
    </source>
</evidence>
<feature type="non-terminal residue" evidence="11">
    <location>
        <position position="1"/>
    </location>
</feature>
<dbReference type="Pfam" id="PF13927">
    <property type="entry name" value="Ig_3"/>
    <property type="match status" value="2"/>
</dbReference>
<keyword evidence="2" id="KW-0812">Transmembrane</keyword>
<dbReference type="GO" id="GO:0030424">
    <property type="term" value="C:axon"/>
    <property type="evidence" value="ECO:0007669"/>
    <property type="project" value="TreeGrafter"/>
</dbReference>
<evidence type="ECO:0000259" key="10">
    <source>
        <dbReference type="PROSITE" id="PS50835"/>
    </source>
</evidence>
<dbReference type="InterPro" id="IPR013783">
    <property type="entry name" value="Ig-like_fold"/>
</dbReference>
<dbReference type="FunFam" id="2.60.40.10:FF:000104">
    <property type="entry name" value="Down syndrome cell adhesion molecule b"/>
    <property type="match status" value="1"/>
</dbReference>
<keyword evidence="5" id="KW-0130">Cell adhesion</keyword>
<dbReference type="GO" id="GO:0007417">
    <property type="term" value="P:central nervous system development"/>
    <property type="evidence" value="ECO:0007669"/>
    <property type="project" value="TreeGrafter"/>
</dbReference>